<feature type="compositionally biased region" description="Basic and acidic residues" evidence="1">
    <location>
        <begin position="78"/>
        <end position="92"/>
    </location>
</feature>
<name>A0A9N9JQQ9_9GLOM</name>
<feature type="non-terminal residue" evidence="2">
    <location>
        <position position="1"/>
    </location>
</feature>
<evidence type="ECO:0000313" key="2">
    <source>
        <dbReference type="EMBL" id="CAG8792814.1"/>
    </source>
</evidence>
<proteinExistence type="predicted"/>
<feature type="region of interest" description="Disordered" evidence="1">
    <location>
        <begin position="78"/>
        <end position="110"/>
    </location>
</feature>
<reference evidence="2" key="1">
    <citation type="submission" date="2021-06" db="EMBL/GenBank/DDBJ databases">
        <authorList>
            <person name="Kallberg Y."/>
            <person name="Tangrot J."/>
            <person name="Rosling A."/>
        </authorList>
    </citation>
    <scope>NUCLEOTIDE SEQUENCE</scope>
    <source>
        <strain evidence="2">CL551</strain>
    </source>
</reference>
<keyword evidence="3" id="KW-1185">Reference proteome</keyword>
<dbReference type="EMBL" id="CAJVPV010063319">
    <property type="protein sequence ID" value="CAG8792814.1"/>
    <property type="molecule type" value="Genomic_DNA"/>
</dbReference>
<sequence length="110" mass="12964">FETNFFDNIEDPDAQKRVPILHAHLIMLKTYLENLRHPINEGELMIHFVAPAFRVSIDQKQKKFRKLWCEQQLVASQERRRVNQDPNDDRARMGQKTDLIITLPTGPVLE</sequence>
<comment type="caution">
    <text evidence="2">The sequence shown here is derived from an EMBL/GenBank/DDBJ whole genome shotgun (WGS) entry which is preliminary data.</text>
</comment>
<dbReference type="OrthoDB" id="2399986at2759"/>
<gene>
    <name evidence="2" type="ORF">AMORRO_LOCUS18288</name>
</gene>
<evidence type="ECO:0000313" key="3">
    <source>
        <dbReference type="Proteomes" id="UP000789342"/>
    </source>
</evidence>
<organism evidence="2 3">
    <name type="scientific">Acaulospora morrowiae</name>
    <dbReference type="NCBI Taxonomy" id="94023"/>
    <lineage>
        <taxon>Eukaryota</taxon>
        <taxon>Fungi</taxon>
        <taxon>Fungi incertae sedis</taxon>
        <taxon>Mucoromycota</taxon>
        <taxon>Glomeromycotina</taxon>
        <taxon>Glomeromycetes</taxon>
        <taxon>Diversisporales</taxon>
        <taxon>Acaulosporaceae</taxon>
        <taxon>Acaulospora</taxon>
    </lineage>
</organism>
<dbReference type="Proteomes" id="UP000789342">
    <property type="component" value="Unassembled WGS sequence"/>
</dbReference>
<feature type="non-terminal residue" evidence="2">
    <location>
        <position position="110"/>
    </location>
</feature>
<dbReference type="AlphaFoldDB" id="A0A9N9JQQ9"/>
<evidence type="ECO:0000256" key="1">
    <source>
        <dbReference type="SAM" id="MobiDB-lite"/>
    </source>
</evidence>
<protein>
    <submittedName>
        <fullName evidence="2">10205_t:CDS:1</fullName>
    </submittedName>
</protein>
<accession>A0A9N9JQQ9</accession>